<keyword evidence="4 7" id="KW-0560">Oxidoreductase</keyword>
<evidence type="ECO:0000256" key="3">
    <source>
        <dbReference type="ARBA" id="ARBA00022723"/>
    </source>
</evidence>
<organism evidence="8">
    <name type="scientific">Actinoalloteichus cyanogriseus</name>
    <name type="common">Streptomyces caeruleus</name>
    <dbReference type="NCBI Taxonomy" id="2893586"/>
    <lineage>
        <taxon>Bacteria</taxon>
        <taxon>Bacillati</taxon>
        <taxon>Actinomycetota</taxon>
        <taxon>Actinomycetes</taxon>
        <taxon>Pseudonocardiales</taxon>
        <taxon>Pseudonocardiaceae</taxon>
        <taxon>Actinoalloteichus</taxon>
    </lineage>
</organism>
<dbReference type="Gene3D" id="1.10.630.10">
    <property type="entry name" value="Cytochrome P450"/>
    <property type="match status" value="1"/>
</dbReference>
<dbReference type="AlphaFoldDB" id="A0A6M3FWH7"/>
<evidence type="ECO:0000256" key="2">
    <source>
        <dbReference type="ARBA" id="ARBA00022617"/>
    </source>
</evidence>
<keyword evidence="5 7" id="KW-0408">Iron</keyword>
<evidence type="ECO:0000256" key="6">
    <source>
        <dbReference type="ARBA" id="ARBA00023033"/>
    </source>
</evidence>
<dbReference type="GO" id="GO:0004497">
    <property type="term" value="F:monooxygenase activity"/>
    <property type="evidence" value="ECO:0007669"/>
    <property type="project" value="UniProtKB-KW"/>
</dbReference>
<dbReference type="RefSeq" id="WP_051313726.1">
    <property type="nucleotide sequence ID" value="NZ_JODV01000018.1"/>
</dbReference>
<evidence type="ECO:0000256" key="1">
    <source>
        <dbReference type="ARBA" id="ARBA00010617"/>
    </source>
</evidence>
<comment type="similarity">
    <text evidence="1 7">Belongs to the cytochrome P450 family.</text>
</comment>
<evidence type="ECO:0000256" key="4">
    <source>
        <dbReference type="ARBA" id="ARBA00023002"/>
    </source>
</evidence>
<accession>A0A6M3FWH7</accession>
<keyword evidence="6 7" id="KW-0503">Monooxygenase</keyword>
<sequence length="404" mass="44561">MTDTTTDMVFGLSEIDGIEIDPLFGRLRRERPLARIRMPFGGEGWLVTRYEDVRTVLADPRFSAAAAAGDSVPRMTAVGRPDDTIAGLDPPDHSRLRRLAAPAFSPARLESFRPRATRIASDLLDAVERTGPPADLVTALGLPFPVQVICEILGVPYEDRANFLPWSDAVLSTTAYTAEQAAASLAEMKAYFAHLVERHRVHRHDDLLADLVAARDTTVPGEADRLSEDELVMFALVLLIAGHETTANQIGNSCFLLLSDRSRWEQLVDQPELIPRAVDELLRFVPLVNGVTLPRVAKVDVEIAGGLVRAGEAVFTSTSAANRDERVFEDPERLDLTRRHNPHVAFGHGPHHCIGAQLAKVELQIALGELVRRFPTLRLAGPAEEVPWRRGLVMRGPTELRVSW</sequence>
<dbReference type="InterPro" id="IPR017972">
    <property type="entry name" value="Cyt_P450_CS"/>
</dbReference>
<dbReference type="PRINTS" id="PR00385">
    <property type="entry name" value="P450"/>
</dbReference>
<dbReference type="GO" id="GO:0005506">
    <property type="term" value="F:iron ion binding"/>
    <property type="evidence" value="ECO:0007669"/>
    <property type="project" value="InterPro"/>
</dbReference>
<dbReference type="GO" id="GO:0020037">
    <property type="term" value="F:heme binding"/>
    <property type="evidence" value="ECO:0007669"/>
    <property type="project" value="InterPro"/>
</dbReference>
<keyword evidence="3 7" id="KW-0479">Metal-binding</keyword>
<dbReference type="GO" id="GO:0016705">
    <property type="term" value="F:oxidoreductase activity, acting on paired donors, with incorporation or reduction of molecular oxygen"/>
    <property type="evidence" value="ECO:0007669"/>
    <property type="project" value="InterPro"/>
</dbReference>
<dbReference type="PANTHER" id="PTHR46696:SF1">
    <property type="entry name" value="CYTOCHROME P450 YJIB-RELATED"/>
    <property type="match status" value="1"/>
</dbReference>
<proteinExistence type="inferred from homology"/>
<keyword evidence="2 7" id="KW-0349">Heme</keyword>
<dbReference type="SUPFAM" id="SSF48264">
    <property type="entry name" value="Cytochrome P450"/>
    <property type="match status" value="1"/>
</dbReference>
<dbReference type="InterPro" id="IPR036396">
    <property type="entry name" value="Cyt_P450_sf"/>
</dbReference>
<name>A0A6M3FWH7_ACTCY</name>
<dbReference type="InterPro" id="IPR001128">
    <property type="entry name" value="Cyt_P450"/>
</dbReference>
<protein>
    <submittedName>
        <fullName evidence="8">CyaI</fullName>
    </submittedName>
</protein>
<dbReference type="FunFam" id="1.10.630.10:FF:000018">
    <property type="entry name" value="Cytochrome P450 monooxygenase"/>
    <property type="match status" value="1"/>
</dbReference>
<dbReference type="PANTHER" id="PTHR46696">
    <property type="entry name" value="P450, PUTATIVE (EUROFUNG)-RELATED"/>
    <property type="match status" value="1"/>
</dbReference>
<dbReference type="EMBL" id="MK388866">
    <property type="protein sequence ID" value="QIC03958.1"/>
    <property type="molecule type" value="Genomic_DNA"/>
</dbReference>
<evidence type="ECO:0000256" key="5">
    <source>
        <dbReference type="ARBA" id="ARBA00023004"/>
    </source>
</evidence>
<dbReference type="PRINTS" id="PR00359">
    <property type="entry name" value="BP450"/>
</dbReference>
<dbReference type="Pfam" id="PF00067">
    <property type="entry name" value="p450"/>
    <property type="match status" value="2"/>
</dbReference>
<reference evidence="8" key="1">
    <citation type="journal article" date="2020" name="Angew. Chem. Int. Ed. Engl.">
        <title>Refactoring the Concise Biosynthetic Pathway of Cyanogramide Unveils Spirooxindole Formation Catalyzed by a P450 Enzyme.</title>
        <authorList>
            <person name="Zhu Y."/>
            <person name="Zhang Q."/>
            <person name="Fang C."/>
            <person name="Zhang Y."/>
            <person name="Ma L."/>
            <person name="Liu Z."/>
            <person name="Zhai S."/>
            <person name="Peng J."/>
            <person name="Zhang L."/>
            <person name="Zhu W."/>
            <person name="Zhang C."/>
        </authorList>
    </citation>
    <scope>NUCLEOTIDE SEQUENCE</scope>
    <source>
        <strain evidence="8">WH1-2216-6</strain>
    </source>
</reference>
<dbReference type="InterPro" id="IPR002397">
    <property type="entry name" value="Cyt_P450_B"/>
</dbReference>
<dbReference type="CDD" id="cd11031">
    <property type="entry name" value="Cyp158A-like"/>
    <property type="match status" value="1"/>
</dbReference>
<evidence type="ECO:0000313" key="8">
    <source>
        <dbReference type="EMBL" id="QIC03958.1"/>
    </source>
</evidence>
<evidence type="ECO:0000256" key="7">
    <source>
        <dbReference type="RuleBase" id="RU000461"/>
    </source>
</evidence>
<dbReference type="PROSITE" id="PS00086">
    <property type="entry name" value="CYTOCHROME_P450"/>
    <property type="match status" value="1"/>
</dbReference>
<dbReference type="OrthoDB" id="141712at2"/>